<dbReference type="GO" id="GO:0030170">
    <property type="term" value="F:pyridoxal phosphate binding"/>
    <property type="evidence" value="ECO:0007669"/>
    <property type="project" value="InterPro"/>
</dbReference>
<keyword evidence="3" id="KW-0663">Pyridoxal phosphate</keyword>
<feature type="domain" description="Tryptophan synthase beta chain-like PALP" evidence="5">
    <location>
        <begin position="21"/>
        <end position="307"/>
    </location>
</feature>
<dbReference type="InterPro" id="IPR000634">
    <property type="entry name" value="Ser/Thr_deHydtase_PyrdxlP-BS"/>
</dbReference>
<comment type="similarity">
    <text evidence="2">Belongs to the serine/threonine dehydratase family.</text>
</comment>
<evidence type="ECO:0000256" key="2">
    <source>
        <dbReference type="ARBA" id="ARBA00010869"/>
    </source>
</evidence>
<dbReference type="GO" id="GO:0003941">
    <property type="term" value="F:L-serine ammonia-lyase activity"/>
    <property type="evidence" value="ECO:0007669"/>
    <property type="project" value="TreeGrafter"/>
</dbReference>
<dbReference type="InterPro" id="IPR001926">
    <property type="entry name" value="TrpB-like_PALP"/>
</dbReference>
<name>A0A4R5L649_9BURK</name>
<dbReference type="Gene3D" id="3.40.50.1100">
    <property type="match status" value="2"/>
</dbReference>
<dbReference type="CDD" id="cd01562">
    <property type="entry name" value="Thr-dehyd"/>
    <property type="match status" value="1"/>
</dbReference>
<evidence type="ECO:0000259" key="5">
    <source>
        <dbReference type="Pfam" id="PF00291"/>
    </source>
</evidence>
<dbReference type="GO" id="GO:0006567">
    <property type="term" value="P:L-threonine catabolic process"/>
    <property type="evidence" value="ECO:0007669"/>
    <property type="project" value="TreeGrafter"/>
</dbReference>
<dbReference type="PROSITE" id="PS00165">
    <property type="entry name" value="DEHYDRATASE_SER_THR"/>
    <property type="match status" value="1"/>
</dbReference>
<evidence type="ECO:0000256" key="3">
    <source>
        <dbReference type="ARBA" id="ARBA00022898"/>
    </source>
</evidence>
<dbReference type="EMBL" id="SMOD01000042">
    <property type="protein sequence ID" value="TDG03349.1"/>
    <property type="molecule type" value="Genomic_DNA"/>
</dbReference>
<dbReference type="SUPFAM" id="SSF53686">
    <property type="entry name" value="Tryptophan synthase beta subunit-like PLP-dependent enzymes"/>
    <property type="match status" value="1"/>
</dbReference>
<dbReference type="FunFam" id="3.40.50.1100:FF:000005">
    <property type="entry name" value="Threonine dehydratase catabolic"/>
    <property type="match status" value="1"/>
</dbReference>
<dbReference type="PANTHER" id="PTHR48078:SF6">
    <property type="entry name" value="L-THREONINE DEHYDRATASE CATABOLIC TDCB"/>
    <property type="match status" value="1"/>
</dbReference>
<keyword evidence="4" id="KW-0456">Lyase</keyword>
<evidence type="ECO:0000313" key="6">
    <source>
        <dbReference type="EMBL" id="TDG03349.1"/>
    </source>
</evidence>
<dbReference type="GO" id="GO:0004794">
    <property type="term" value="F:threonine deaminase activity"/>
    <property type="evidence" value="ECO:0007669"/>
    <property type="project" value="TreeGrafter"/>
</dbReference>
<dbReference type="FunFam" id="3.40.50.1100:FF:000007">
    <property type="entry name" value="L-threonine dehydratase catabolic TdcB"/>
    <property type="match status" value="1"/>
</dbReference>
<dbReference type="OrthoDB" id="9811476at2"/>
<organism evidence="6 7">
    <name type="scientific">Paraburkholderia guartelaensis</name>
    <dbReference type="NCBI Taxonomy" id="2546446"/>
    <lineage>
        <taxon>Bacteria</taxon>
        <taxon>Pseudomonadati</taxon>
        <taxon>Pseudomonadota</taxon>
        <taxon>Betaproteobacteria</taxon>
        <taxon>Burkholderiales</taxon>
        <taxon>Burkholderiaceae</taxon>
        <taxon>Paraburkholderia</taxon>
    </lineage>
</organism>
<dbReference type="RefSeq" id="WP_133188480.1">
    <property type="nucleotide sequence ID" value="NZ_SMOD01000042.1"/>
</dbReference>
<dbReference type="GO" id="GO:0006565">
    <property type="term" value="P:L-serine catabolic process"/>
    <property type="evidence" value="ECO:0007669"/>
    <property type="project" value="TreeGrafter"/>
</dbReference>
<protein>
    <submittedName>
        <fullName evidence="6">Threonine/serine dehydratase</fullName>
    </submittedName>
</protein>
<evidence type="ECO:0000256" key="1">
    <source>
        <dbReference type="ARBA" id="ARBA00001933"/>
    </source>
</evidence>
<comment type="caution">
    <text evidence="6">The sequence shown here is derived from an EMBL/GenBank/DDBJ whole genome shotgun (WGS) entry which is preliminary data.</text>
</comment>
<proteinExistence type="inferred from homology"/>
<dbReference type="GO" id="GO:0009097">
    <property type="term" value="P:isoleucine biosynthetic process"/>
    <property type="evidence" value="ECO:0007669"/>
    <property type="project" value="TreeGrafter"/>
</dbReference>
<evidence type="ECO:0000256" key="4">
    <source>
        <dbReference type="ARBA" id="ARBA00023239"/>
    </source>
</evidence>
<evidence type="ECO:0000313" key="7">
    <source>
        <dbReference type="Proteomes" id="UP000295606"/>
    </source>
</evidence>
<reference evidence="6 7" key="1">
    <citation type="submission" date="2019-03" db="EMBL/GenBank/DDBJ databases">
        <title>Paraburkholderia sp. isolated from native Mimosa gymnas in Guartela State Park, Brazil.</title>
        <authorList>
            <person name="Paulitsch F."/>
            <person name="Hungria M."/>
            <person name="Delamuta J.R.M."/>
            <person name="Ribeiro R.A."/>
            <person name="Dall'Agnol R."/>
            <person name="Silva J.S.B."/>
        </authorList>
    </citation>
    <scope>NUCLEOTIDE SEQUENCE [LARGE SCALE GENOMIC DNA]</scope>
    <source>
        <strain evidence="6 7">CNPSo 3008</strain>
    </source>
</reference>
<dbReference type="Proteomes" id="UP000295606">
    <property type="component" value="Unassembled WGS sequence"/>
</dbReference>
<sequence length="329" mass="35433">MTKTSLSLQDIKSAAARIGTYITHTPLLRESKMDKSLGCHVYLKPEMLQVTGSFKIRGALNKILSLTRKELDKGIITSSSGNHGQACAYAGQLLGIHTTVIVPNDAPHLKVENAKSMGADVILWDRTYEERWKKVHAEVEEHGYTIVHNYEDFDVMAGQGTIALEIIEDLADVDTILVPIGGGGLISGISTAIKESNANIKVIGVQAAACCPYYMSRQAGERTKAASMRTIADGLACNFPGNNPYPIIEKYVDEIVTVSEEAIEEAVRAVANDAKLIAEPSSCVGIAALLSGAVSTRPDEKVCIVLTSGNWDIDRIGSILKKEHVEGVL</sequence>
<dbReference type="AlphaFoldDB" id="A0A4R5L649"/>
<dbReference type="Pfam" id="PF00291">
    <property type="entry name" value="PALP"/>
    <property type="match status" value="1"/>
</dbReference>
<accession>A0A4R5L649</accession>
<dbReference type="PANTHER" id="PTHR48078">
    <property type="entry name" value="THREONINE DEHYDRATASE, MITOCHONDRIAL-RELATED"/>
    <property type="match status" value="1"/>
</dbReference>
<comment type="cofactor">
    <cofactor evidence="1">
        <name>pyridoxal 5'-phosphate</name>
        <dbReference type="ChEBI" id="CHEBI:597326"/>
    </cofactor>
</comment>
<dbReference type="InterPro" id="IPR050147">
    <property type="entry name" value="Ser/Thr_Dehydratase"/>
</dbReference>
<gene>
    <name evidence="6" type="ORF">E1N52_35105</name>
</gene>
<dbReference type="InterPro" id="IPR036052">
    <property type="entry name" value="TrpB-like_PALP_sf"/>
</dbReference>